<organism evidence="1 2">
    <name type="scientific">Opisthorchis viverrini</name>
    <name type="common">Southeast Asian liver fluke</name>
    <dbReference type="NCBI Taxonomy" id="6198"/>
    <lineage>
        <taxon>Eukaryota</taxon>
        <taxon>Metazoa</taxon>
        <taxon>Spiralia</taxon>
        <taxon>Lophotrochozoa</taxon>
        <taxon>Platyhelminthes</taxon>
        <taxon>Trematoda</taxon>
        <taxon>Digenea</taxon>
        <taxon>Opisthorchiida</taxon>
        <taxon>Opisthorchiata</taxon>
        <taxon>Opisthorchiidae</taxon>
        <taxon>Opisthorchis</taxon>
    </lineage>
</organism>
<name>A0A1S8WQZ3_OPIVI</name>
<evidence type="ECO:0000313" key="1">
    <source>
        <dbReference type="EMBL" id="OON16878.1"/>
    </source>
</evidence>
<sequence>MPMAPDCRLLHISLMLDTWDNSIALLKIDTPFSATTGVVDKKATLNKVSKLPSLGSEGISIACQKANYQGLCNLPLR</sequence>
<dbReference type="Proteomes" id="UP000243686">
    <property type="component" value="Unassembled WGS sequence"/>
</dbReference>
<gene>
    <name evidence="1" type="ORF">X801_07295</name>
</gene>
<protein>
    <submittedName>
        <fullName evidence="1">Uncharacterized protein</fullName>
    </submittedName>
</protein>
<proteinExistence type="predicted"/>
<feature type="non-terminal residue" evidence="1">
    <location>
        <position position="77"/>
    </location>
</feature>
<accession>A0A1S8WQZ3</accession>
<reference evidence="1 2" key="1">
    <citation type="submission" date="2015-03" db="EMBL/GenBank/DDBJ databases">
        <title>Draft genome of the nematode, Opisthorchis viverrini.</title>
        <authorList>
            <person name="Mitreva M."/>
        </authorList>
    </citation>
    <scope>NUCLEOTIDE SEQUENCE [LARGE SCALE GENOMIC DNA]</scope>
    <source>
        <strain evidence="1">Khon Kaen</strain>
    </source>
</reference>
<keyword evidence="2" id="KW-1185">Reference proteome</keyword>
<evidence type="ECO:0000313" key="2">
    <source>
        <dbReference type="Proteomes" id="UP000243686"/>
    </source>
</evidence>
<dbReference type="EMBL" id="KV896332">
    <property type="protein sequence ID" value="OON16878.1"/>
    <property type="molecule type" value="Genomic_DNA"/>
</dbReference>
<dbReference type="AlphaFoldDB" id="A0A1S8WQZ3"/>